<sequence>MAWRWSHQLAALGWWTKVAVWRQVCCGAGLGAIHILINPGRRARRARRIVTGGCSMVG</sequence>
<dbReference type="Proteomes" id="UP000429607">
    <property type="component" value="Unassembled WGS sequence"/>
</dbReference>
<organism evidence="3 5">
    <name type="scientific">Phytophthora rubi</name>
    <dbReference type="NCBI Taxonomy" id="129364"/>
    <lineage>
        <taxon>Eukaryota</taxon>
        <taxon>Sar</taxon>
        <taxon>Stramenopiles</taxon>
        <taxon>Oomycota</taxon>
        <taxon>Peronosporomycetes</taxon>
        <taxon>Peronosporales</taxon>
        <taxon>Peronosporaceae</taxon>
        <taxon>Phytophthora</taxon>
    </lineage>
</organism>
<evidence type="ECO:0000313" key="2">
    <source>
        <dbReference type="EMBL" id="KAE8981655.1"/>
    </source>
</evidence>
<reference evidence="5 7" key="1">
    <citation type="submission" date="2018-09" db="EMBL/GenBank/DDBJ databases">
        <title>Genomic investigation of the strawberry pathogen Phytophthora fragariae indicates pathogenicity is determined by transcriptional variation in three key races.</title>
        <authorList>
            <person name="Adams T.M."/>
            <person name="Armitage A.D."/>
            <person name="Sobczyk M.K."/>
            <person name="Bates H.J."/>
            <person name="Dunwell J.M."/>
            <person name="Nellist C.F."/>
            <person name="Harrison R.J."/>
        </authorList>
    </citation>
    <scope>NUCLEOTIDE SEQUENCE [LARGE SCALE GENOMIC DNA]</scope>
    <source>
        <strain evidence="3 5">SCRP249</strain>
        <strain evidence="2 7">SCRP324</strain>
        <strain evidence="4 6">SCRP333</strain>
    </source>
</reference>
<evidence type="ECO:0000313" key="3">
    <source>
        <dbReference type="EMBL" id="KAE8983088.1"/>
    </source>
</evidence>
<dbReference type="EMBL" id="QXFV01002813">
    <property type="protein sequence ID" value="KAE8983088.1"/>
    <property type="molecule type" value="Genomic_DNA"/>
</dbReference>
<keyword evidence="1" id="KW-0812">Transmembrane</keyword>
<proteinExistence type="predicted"/>
<evidence type="ECO:0000313" key="6">
    <source>
        <dbReference type="Proteomes" id="UP000434957"/>
    </source>
</evidence>
<accession>A0A6A3IQQ6</accession>
<evidence type="ECO:0000256" key="1">
    <source>
        <dbReference type="SAM" id="Phobius"/>
    </source>
</evidence>
<name>A0A6A3IQQ6_9STRA</name>
<dbReference type="EMBL" id="QXFT01002793">
    <property type="protein sequence ID" value="KAE9293067.1"/>
    <property type="molecule type" value="Genomic_DNA"/>
</dbReference>
<dbReference type="AlphaFoldDB" id="A0A6A3IQQ6"/>
<dbReference type="Proteomes" id="UP000435112">
    <property type="component" value="Unassembled WGS sequence"/>
</dbReference>
<dbReference type="Proteomes" id="UP000434957">
    <property type="component" value="Unassembled WGS sequence"/>
</dbReference>
<keyword evidence="6" id="KW-1185">Reference proteome</keyword>
<comment type="caution">
    <text evidence="3">The sequence shown here is derived from an EMBL/GenBank/DDBJ whole genome shotgun (WGS) entry which is preliminary data.</text>
</comment>
<keyword evidence="1" id="KW-1133">Transmembrane helix</keyword>
<feature type="transmembrane region" description="Helical" evidence="1">
    <location>
        <begin position="20"/>
        <end position="37"/>
    </location>
</feature>
<evidence type="ECO:0000313" key="4">
    <source>
        <dbReference type="EMBL" id="KAE9293067.1"/>
    </source>
</evidence>
<keyword evidence="1" id="KW-0472">Membrane</keyword>
<protein>
    <submittedName>
        <fullName evidence="3">Uncharacterized protein</fullName>
    </submittedName>
</protein>
<gene>
    <name evidence="3" type="ORF">PR001_g23546</name>
    <name evidence="2" type="ORF">PR002_g23760</name>
    <name evidence="4" type="ORF">PR003_g24596</name>
</gene>
<evidence type="ECO:0000313" key="5">
    <source>
        <dbReference type="Proteomes" id="UP000429607"/>
    </source>
</evidence>
<dbReference type="EMBL" id="QXFU01002775">
    <property type="protein sequence ID" value="KAE8981655.1"/>
    <property type="molecule type" value="Genomic_DNA"/>
</dbReference>
<evidence type="ECO:0000313" key="7">
    <source>
        <dbReference type="Proteomes" id="UP000435112"/>
    </source>
</evidence>